<dbReference type="InterPro" id="IPR001841">
    <property type="entry name" value="Znf_RING"/>
</dbReference>
<keyword evidence="7" id="KW-1185">Reference proteome</keyword>
<reference evidence="8" key="2">
    <citation type="submission" date="2025-08" db="UniProtKB">
        <authorList>
            <consortium name="RefSeq"/>
        </authorList>
    </citation>
    <scope>IDENTIFICATION</scope>
    <source>
        <tissue evidence="8">Young leaves</tissue>
    </source>
</reference>
<dbReference type="Gene3D" id="3.30.40.10">
    <property type="entry name" value="Zinc/RING finger domain, C3HC4 (zinc finger)"/>
    <property type="match status" value="1"/>
</dbReference>
<dbReference type="GeneID" id="103716787"/>
<dbReference type="RefSeq" id="XP_008803170.2">
    <property type="nucleotide sequence ID" value="XM_008804948.3"/>
</dbReference>
<dbReference type="PANTHER" id="PTHR47258">
    <property type="match status" value="1"/>
</dbReference>
<dbReference type="Pfam" id="PF13639">
    <property type="entry name" value="zf-RING_2"/>
    <property type="match status" value="1"/>
</dbReference>
<dbReference type="SMART" id="SM00744">
    <property type="entry name" value="RINGv"/>
    <property type="match status" value="1"/>
</dbReference>
<organism evidence="7 8">
    <name type="scientific">Phoenix dactylifera</name>
    <name type="common">Date palm</name>
    <dbReference type="NCBI Taxonomy" id="42345"/>
    <lineage>
        <taxon>Eukaryota</taxon>
        <taxon>Viridiplantae</taxon>
        <taxon>Streptophyta</taxon>
        <taxon>Embryophyta</taxon>
        <taxon>Tracheophyta</taxon>
        <taxon>Spermatophyta</taxon>
        <taxon>Magnoliopsida</taxon>
        <taxon>Liliopsida</taxon>
        <taxon>Arecaceae</taxon>
        <taxon>Coryphoideae</taxon>
        <taxon>Phoeniceae</taxon>
        <taxon>Phoenix</taxon>
    </lineage>
</organism>
<evidence type="ECO:0000256" key="5">
    <source>
        <dbReference type="SAM" id="MobiDB-lite"/>
    </source>
</evidence>
<dbReference type="GO" id="GO:0008270">
    <property type="term" value="F:zinc ion binding"/>
    <property type="evidence" value="ECO:0007669"/>
    <property type="project" value="UniProtKB-KW"/>
</dbReference>
<feature type="domain" description="RING-type" evidence="6">
    <location>
        <begin position="165"/>
        <end position="207"/>
    </location>
</feature>
<dbReference type="PROSITE" id="PS50089">
    <property type="entry name" value="ZF_RING_2"/>
    <property type="match status" value="1"/>
</dbReference>
<dbReference type="SUPFAM" id="SSF57850">
    <property type="entry name" value="RING/U-box"/>
    <property type="match status" value="1"/>
</dbReference>
<sequence length="225" mass="24595">MVKSMQLESGPRKKGGYLTRGGEPSFPSQDCTHSLASSKSNPKIKKKSNTFSTQIAAAEIEKWESEQSDLIDPTAMGLSSLPTPSEGVLTLILVNTALTVSILKELARSVLHVLGLRTFPPAPDPAVPASDRPSEPTLTDRFRSRFKPIRFGSAFGQRPQQAVDCRVCLTRFEPDSVVNRLPCGHHFHKACLERWLDYHHATCPLCRSLLLPAFEPSSAASSSPS</sequence>
<dbReference type="Proteomes" id="UP000228380">
    <property type="component" value="Chromosome 1"/>
</dbReference>
<evidence type="ECO:0000256" key="1">
    <source>
        <dbReference type="ARBA" id="ARBA00022723"/>
    </source>
</evidence>
<gene>
    <name evidence="8" type="primary">LOC103716787</name>
</gene>
<protein>
    <submittedName>
        <fullName evidence="8">Probable E3 ubiquitin-protein ligase XERICO</fullName>
    </submittedName>
</protein>
<feature type="compositionally biased region" description="Polar residues" evidence="5">
    <location>
        <begin position="26"/>
        <end position="36"/>
    </location>
</feature>
<accession>A0A8B7CP49</accession>
<name>A0A8B7CP49_PHODC</name>
<dbReference type="InterPro" id="IPR011016">
    <property type="entry name" value="Znf_RING-CH"/>
</dbReference>
<feature type="region of interest" description="Disordered" evidence="5">
    <location>
        <begin position="1"/>
        <end position="48"/>
    </location>
</feature>
<evidence type="ECO:0000259" key="6">
    <source>
        <dbReference type="PROSITE" id="PS50089"/>
    </source>
</evidence>
<evidence type="ECO:0000313" key="7">
    <source>
        <dbReference type="Proteomes" id="UP000228380"/>
    </source>
</evidence>
<reference evidence="7" key="1">
    <citation type="journal article" date="2019" name="Nat. Commun.">
        <title>Genome-wide association mapping of date palm fruit traits.</title>
        <authorList>
            <person name="Hazzouri K.M."/>
            <person name="Gros-Balthazard M."/>
            <person name="Flowers J.M."/>
            <person name="Copetti D."/>
            <person name="Lemansour A."/>
            <person name="Lebrun M."/>
            <person name="Masmoudi K."/>
            <person name="Ferrand S."/>
            <person name="Dhar M.I."/>
            <person name="Fresquez Z.A."/>
            <person name="Rosas U."/>
            <person name="Zhang J."/>
            <person name="Talag J."/>
            <person name="Lee S."/>
            <person name="Kudrna D."/>
            <person name="Powell R.F."/>
            <person name="Leitch I.J."/>
            <person name="Krueger R.R."/>
            <person name="Wing R.A."/>
            <person name="Amiri K.M.A."/>
            <person name="Purugganan M.D."/>
        </authorList>
    </citation>
    <scope>NUCLEOTIDE SEQUENCE [LARGE SCALE GENOMIC DNA]</scope>
    <source>
        <strain evidence="7">cv. Khalas</strain>
    </source>
</reference>
<dbReference type="OrthoDB" id="8062037at2759"/>
<keyword evidence="2 4" id="KW-0863">Zinc-finger</keyword>
<dbReference type="InterPro" id="IPR013083">
    <property type="entry name" value="Znf_RING/FYVE/PHD"/>
</dbReference>
<dbReference type="AlphaFoldDB" id="A0A8B7CP49"/>
<dbReference type="PANTHER" id="PTHR47258:SF1">
    <property type="entry name" value="E3 UBIQUITIN-PROTEIN LIGASE XERICO-RELATED"/>
    <property type="match status" value="1"/>
</dbReference>
<dbReference type="InterPro" id="IPR044249">
    <property type="entry name" value="XERICO-like"/>
</dbReference>
<evidence type="ECO:0000256" key="2">
    <source>
        <dbReference type="ARBA" id="ARBA00022771"/>
    </source>
</evidence>
<evidence type="ECO:0000313" key="8">
    <source>
        <dbReference type="RefSeq" id="XP_008803170.2"/>
    </source>
</evidence>
<keyword evidence="3" id="KW-0862">Zinc</keyword>
<keyword evidence="1" id="KW-0479">Metal-binding</keyword>
<dbReference type="KEGG" id="pda:103716787"/>
<evidence type="ECO:0000256" key="3">
    <source>
        <dbReference type="ARBA" id="ARBA00022833"/>
    </source>
</evidence>
<evidence type="ECO:0000256" key="4">
    <source>
        <dbReference type="PROSITE-ProRule" id="PRU00175"/>
    </source>
</evidence>
<proteinExistence type="predicted"/>
<dbReference type="SMART" id="SM00184">
    <property type="entry name" value="RING"/>
    <property type="match status" value="1"/>
</dbReference>